<evidence type="ECO:0000256" key="10">
    <source>
        <dbReference type="ARBA" id="ARBA00023132"/>
    </source>
</evidence>
<evidence type="ECO:0000256" key="7">
    <source>
        <dbReference type="ARBA" id="ARBA00022927"/>
    </source>
</evidence>
<keyword evidence="9" id="KW-0811">Translocation</keyword>
<dbReference type="EMBL" id="JAVRRJ010000001">
    <property type="protein sequence ID" value="KAK5090150.1"/>
    <property type="molecule type" value="Genomic_DNA"/>
</dbReference>
<dbReference type="GO" id="GO:0015031">
    <property type="term" value="P:protein transport"/>
    <property type="evidence" value="ECO:0007669"/>
    <property type="project" value="UniProtKB-KW"/>
</dbReference>
<evidence type="ECO:0000256" key="11">
    <source>
        <dbReference type="ARBA" id="ARBA00023136"/>
    </source>
</evidence>
<keyword evidence="10" id="KW-0906">Nuclear pore complex</keyword>
<gene>
    <name evidence="15" type="ORF">LTR05_000320</name>
</gene>
<evidence type="ECO:0000313" key="15">
    <source>
        <dbReference type="EMBL" id="KAK5090150.1"/>
    </source>
</evidence>
<feature type="transmembrane region" description="Helical" evidence="14">
    <location>
        <begin position="53"/>
        <end position="81"/>
    </location>
</feature>
<evidence type="ECO:0000256" key="8">
    <source>
        <dbReference type="ARBA" id="ARBA00022989"/>
    </source>
</evidence>
<sequence>MASPMPGPAKPRPYRRFLTSALHTRFVHAASLALIWHQVLAGLASDWYTGVPAFFWAFFPIGPSGIKALLFTISSLFVFLLQISNLKFGHRCTPSNWITIKILFSSYSTYAVLFWYTISAFWFCEAFVFTSPPSQELGWIINGGYGAPDKLNERPIYFRIFFIIIAVIQSFLHLYQDASSAPRYTKEESSDTKVASLGAWLMPQVSVMFRTAVLSSGIASILGPFFYNGFLRNSLWKSHIVVARLIASIARSEANPPDSFYVGGIMLYVFLWGFALSLTWQIDLALFKRFMMQQPIRNGVPLSTLSKDPNGTLLQGLKTTNQTVKTFAFWELHLIATKYPERRKAIFADIERPSQPPMFLQMLTAGLDVVKAMESRMKELVSSPPPPSTNAQGGPLPDENLQHLPRILPNPTPAKVSIYQQPASATTLPQRAGNFISYEAKQIGSSPDAWQPPVEKGKQLAIEYSSPARETLHSRIDQAQQSPIGRYLLTSPRRLILSAILGTPTATPTLTLHAINSITTLLVESLHEDEYGRAIHSVPSTVQTFTNSILAIAGFVHKHTNGTTLGIEGDNELGEVDAIFKALKSNLEKLLDRFQGFVAGDGLSIRDLNEAQKATKLQDLFDNSTASEETKVGRQNSSGSASQPTRPQMEEVGNNRRPSNNNQPRRKTQAEIEAERADKNRPGRLFPQLDKGSKYRESRKQ</sequence>
<feature type="compositionally biased region" description="Basic and acidic residues" evidence="13">
    <location>
        <begin position="691"/>
        <end position="701"/>
    </location>
</feature>
<keyword evidence="12" id="KW-0539">Nucleus</keyword>
<dbReference type="GO" id="GO:0005816">
    <property type="term" value="C:spindle pole body"/>
    <property type="evidence" value="ECO:0007669"/>
    <property type="project" value="TreeGrafter"/>
</dbReference>
<evidence type="ECO:0000256" key="1">
    <source>
        <dbReference type="ARBA" id="ARBA00004232"/>
    </source>
</evidence>
<keyword evidence="8 14" id="KW-1133">Transmembrane helix</keyword>
<evidence type="ECO:0000256" key="14">
    <source>
        <dbReference type="SAM" id="Phobius"/>
    </source>
</evidence>
<evidence type="ECO:0000256" key="2">
    <source>
        <dbReference type="ARBA" id="ARBA00004567"/>
    </source>
</evidence>
<accession>A0AAN7Y8Y6</accession>
<feature type="region of interest" description="Disordered" evidence="13">
    <location>
        <begin position="619"/>
        <end position="701"/>
    </location>
</feature>
<dbReference type="GO" id="GO:0051028">
    <property type="term" value="P:mRNA transport"/>
    <property type="evidence" value="ECO:0007669"/>
    <property type="project" value="UniProtKB-KW"/>
</dbReference>
<evidence type="ECO:0000256" key="4">
    <source>
        <dbReference type="ARBA" id="ARBA00022448"/>
    </source>
</evidence>
<feature type="transmembrane region" description="Helical" evidence="14">
    <location>
        <begin position="156"/>
        <end position="175"/>
    </location>
</feature>
<evidence type="ECO:0000256" key="6">
    <source>
        <dbReference type="ARBA" id="ARBA00022816"/>
    </source>
</evidence>
<organism evidence="15 16">
    <name type="scientific">Lithohypha guttulata</name>
    <dbReference type="NCBI Taxonomy" id="1690604"/>
    <lineage>
        <taxon>Eukaryota</taxon>
        <taxon>Fungi</taxon>
        <taxon>Dikarya</taxon>
        <taxon>Ascomycota</taxon>
        <taxon>Pezizomycotina</taxon>
        <taxon>Eurotiomycetes</taxon>
        <taxon>Chaetothyriomycetidae</taxon>
        <taxon>Chaetothyriales</taxon>
        <taxon>Trichomeriaceae</taxon>
        <taxon>Lithohypha</taxon>
    </lineage>
</organism>
<feature type="transmembrane region" description="Helical" evidence="14">
    <location>
        <begin position="265"/>
        <end position="287"/>
    </location>
</feature>
<feature type="transmembrane region" description="Helical" evidence="14">
    <location>
        <begin position="102"/>
        <end position="123"/>
    </location>
</feature>
<dbReference type="GO" id="GO:0070762">
    <property type="term" value="C:nuclear pore transmembrane ring"/>
    <property type="evidence" value="ECO:0007669"/>
    <property type="project" value="TreeGrafter"/>
</dbReference>
<keyword evidence="6" id="KW-0509">mRNA transport</keyword>
<evidence type="ECO:0008006" key="17">
    <source>
        <dbReference type="Google" id="ProtNLM"/>
    </source>
</evidence>
<reference evidence="15 16" key="1">
    <citation type="submission" date="2023-08" db="EMBL/GenBank/DDBJ databases">
        <title>Black Yeasts Isolated from many extreme environments.</title>
        <authorList>
            <person name="Coleine C."/>
            <person name="Stajich J.E."/>
            <person name="Selbmann L."/>
        </authorList>
    </citation>
    <scope>NUCLEOTIDE SEQUENCE [LARGE SCALE GENOMIC DNA]</scope>
    <source>
        <strain evidence="15 16">CCFEE 5910</strain>
    </source>
</reference>
<dbReference type="GO" id="GO:0070631">
    <property type="term" value="P:spindle pole body localization"/>
    <property type="evidence" value="ECO:0007669"/>
    <property type="project" value="TreeGrafter"/>
</dbReference>
<dbReference type="GO" id="GO:0106166">
    <property type="term" value="F:spindle pole body-nuclear membrane anchor activity"/>
    <property type="evidence" value="ECO:0007669"/>
    <property type="project" value="TreeGrafter"/>
</dbReference>
<name>A0AAN7Y8Y6_9EURO</name>
<evidence type="ECO:0000256" key="13">
    <source>
        <dbReference type="SAM" id="MobiDB-lite"/>
    </source>
</evidence>
<proteinExistence type="inferred from homology"/>
<keyword evidence="4" id="KW-0813">Transport</keyword>
<keyword evidence="16" id="KW-1185">Reference proteome</keyword>
<keyword evidence="7" id="KW-0653">Protein transport</keyword>
<comment type="subcellular location">
    <subcellularLocation>
        <location evidence="1">Nucleus membrane</location>
        <topology evidence="1">Multi-pass membrane protein</topology>
    </subcellularLocation>
    <subcellularLocation>
        <location evidence="2">Nucleus</location>
        <location evidence="2">Nuclear pore complex</location>
    </subcellularLocation>
</comment>
<evidence type="ECO:0000313" key="16">
    <source>
        <dbReference type="Proteomes" id="UP001309876"/>
    </source>
</evidence>
<keyword evidence="11 14" id="KW-0472">Membrane</keyword>
<evidence type="ECO:0000256" key="3">
    <source>
        <dbReference type="ARBA" id="ARBA00005760"/>
    </source>
</evidence>
<evidence type="ECO:0000256" key="5">
    <source>
        <dbReference type="ARBA" id="ARBA00022692"/>
    </source>
</evidence>
<dbReference type="Pfam" id="PF09531">
    <property type="entry name" value="Ndc1_Nup"/>
    <property type="match status" value="1"/>
</dbReference>
<feature type="compositionally biased region" description="Polar residues" evidence="13">
    <location>
        <begin position="621"/>
        <end position="646"/>
    </location>
</feature>
<evidence type="ECO:0000256" key="9">
    <source>
        <dbReference type="ARBA" id="ARBA00023010"/>
    </source>
</evidence>
<dbReference type="GO" id="GO:0006999">
    <property type="term" value="P:nuclear pore organization"/>
    <property type="evidence" value="ECO:0007669"/>
    <property type="project" value="TreeGrafter"/>
</dbReference>
<comment type="caution">
    <text evidence="15">The sequence shown here is derived from an EMBL/GenBank/DDBJ whole genome shotgun (WGS) entry which is preliminary data.</text>
</comment>
<feature type="compositionally biased region" description="Basic and acidic residues" evidence="13">
    <location>
        <begin position="668"/>
        <end position="681"/>
    </location>
</feature>
<comment type="similarity">
    <text evidence="3">Belongs to the NDC1 family.</text>
</comment>
<evidence type="ECO:0000256" key="12">
    <source>
        <dbReference type="ARBA" id="ARBA00023242"/>
    </source>
</evidence>
<keyword evidence="5 14" id="KW-0812">Transmembrane</keyword>
<dbReference type="PANTHER" id="PTHR13269:SF6">
    <property type="entry name" value="NUCLEOPORIN NDC1"/>
    <property type="match status" value="1"/>
</dbReference>
<protein>
    <recommendedName>
        <fullName evidence="17">Nucleoporin NDC1</fullName>
    </recommendedName>
</protein>
<dbReference type="InterPro" id="IPR019049">
    <property type="entry name" value="Nucleoporin_prot_Ndc1/Nup"/>
</dbReference>
<dbReference type="PANTHER" id="PTHR13269">
    <property type="entry name" value="NUCLEOPORIN NDC1"/>
    <property type="match status" value="1"/>
</dbReference>
<dbReference type="AlphaFoldDB" id="A0AAN7Y8Y6"/>
<dbReference type="Proteomes" id="UP001309876">
    <property type="component" value="Unassembled WGS sequence"/>
</dbReference>
<dbReference type="GO" id="GO:0031965">
    <property type="term" value="C:nuclear membrane"/>
    <property type="evidence" value="ECO:0007669"/>
    <property type="project" value="UniProtKB-SubCell"/>
</dbReference>